<reference evidence="1" key="1">
    <citation type="submission" date="2008-02" db="EMBL/GenBank/DDBJ databases">
        <title>A 6x draft sequence assembly of the Pongo pygmaeus abelii genome.</title>
        <authorList>
            <person name="Wilson R.K."/>
            <person name="Mardis E."/>
        </authorList>
    </citation>
    <scope>NUCLEOTIDE SEQUENCE [LARGE SCALE GENOMIC DNA]</scope>
</reference>
<dbReference type="AlphaFoldDB" id="A0A8I5TCV7"/>
<dbReference type="GeneTree" id="ENSGT01150000288688"/>
<evidence type="ECO:0000313" key="2">
    <source>
        <dbReference type="Proteomes" id="UP000001595"/>
    </source>
</evidence>
<accession>A0A8I5TCV7</accession>
<proteinExistence type="predicted"/>
<reference evidence="1" key="2">
    <citation type="submission" date="2025-08" db="UniProtKB">
        <authorList>
            <consortium name="Ensembl"/>
        </authorList>
    </citation>
    <scope>IDENTIFICATION</scope>
</reference>
<keyword evidence="2" id="KW-1185">Reference proteome</keyword>
<sequence>MYICGHIAYIYTFLFFETGSPSVIQAGVQWCSYGSLQPQFPGSSNPPTSTSSVAGAIDAPPHLANFLVFSRDEVSLYCLGWSQTLEVKQSSCISIPKCWHYRHDSLCPANV</sequence>
<dbReference type="Proteomes" id="UP000001595">
    <property type="component" value="Chromosome 2B"/>
</dbReference>
<dbReference type="PANTHER" id="PTHR46254">
    <property type="entry name" value="PROTEIN GVQW1-RELATED"/>
    <property type="match status" value="1"/>
</dbReference>
<name>A0A8I5TCV7_PONAB</name>
<protein>
    <submittedName>
        <fullName evidence="1">Uncharacterized protein</fullName>
    </submittedName>
</protein>
<evidence type="ECO:0000313" key="1">
    <source>
        <dbReference type="Ensembl" id="ENSPPYP00000034357.1"/>
    </source>
</evidence>
<reference evidence="1" key="3">
    <citation type="submission" date="2025-09" db="UniProtKB">
        <authorList>
            <consortium name="Ensembl"/>
        </authorList>
    </citation>
    <scope>IDENTIFICATION</scope>
</reference>
<dbReference type="OMA" id="ICGHIAY"/>
<dbReference type="Ensembl" id="ENSPPYT00000059533.1">
    <property type="protein sequence ID" value="ENSPPYP00000034357.1"/>
    <property type="gene ID" value="ENSPPYG00000032033.1"/>
</dbReference>
<organism evidence="1 2">
    <name type="scientific">Pongo abelii</name>
    <name type="common">Sumatran orangutan</name>
    <name type="synonym">Pongo pygmaeus abelii</name>
    <dbReference type="NCBI Taxonomy" id="9601"/>
    <lineage>
        <taxon>Eukaryota</taxon>
        <taxon>Metazoa</taxon>
        <taxon>Chordata</taxon>
        <taxon>Craniata</taxon>
        <taxon>Vertebrata</taxon>
        <taxon>Euteleostomi</taxon>
        <taxon>Mammalia</taxon>
        <taxon>Eutheria</taxon>
        <taxon>Euarchontoglires</taxon>
        <taxon>Primates</taxon>
        <taxon>Haplorrhini</taxon>
        <taxon>Catarrhini</taxon>
        <taxon>Hominidae</taxon>
        <taxon>Pongo</taxon>
    </lineage>
</organism>